<keyword evidence="4" id="KW-0645">Protease</keyword>
<dbReference type="CDD" id="cd00121">
    <property type="entry name" value="MATH"/>
    <property type="match status" value="1"/>
</dbReference>
<keyword evidence="11" id="KW-1185">Reference proteome</keyword>
<dbReference type="Gene3D" id="3.90.70.10">
    <property type="entry name" value="Cysteine proteinases"/>
    <property type="match status" value="1"/>
</dbReference>
<dbReference type="SUPFAM" id="SSF49599">
    <property type="entry name" value="TRAF domain-like"/>
    <property type="match status" value="1"/>
</dbReference>
<comment type="similarity">
    <text evidence="2">Belongs to the peptidase C19 family.</text>
</comment>
<protein>
    <recommendedName>
        <fullName evidence="3">ubiquitinyl hydrolase 1</fullName>
        <ecNumber evidence="3">3.4.19.12</ecNumber>
    </recommendedName>
</protein>
<dbReference type="InterPro" id="IPR008974">
    <property type="entry name" value="TRAF-like"/>
</dbReference>
<accession>A0ABR2JSE5</accession>
<dbReference type="Pfam" id="PF22486">
    <property type="entry name" value="MATH_2"/>
    <property type="match status" value="1"/>
</dbReference>
<dbReference type="EMBL" id="JAPFFF010000010">
    <property type="protein sequence ID" value="KAK8881682.1"/>
    <property type="molecule type" value="Genomic_DNA"/>
</dbReference>
<dbReference type="InterPro" id="IPR028889">
    <property type="entry name" value="USP"/>
</dbReference>
<dbReference type="InterPro" id="IPR050164">
    <property type="entry name" value="Peptidase_C19"/>
</dbReference>
<dbReference type="Proteomes" id="UP001470230">
    <property type="component" value="Unassembled WGS sequence"/>
</dbReference>
<dbReference type="PROSITE" id="PS50235">
    <property type="entry name" value="USP_3"/>
    <property type="match status" value="1"/>
</dbReference>
<keyword evidence="5" id="KW-0833">Ubl conjugation pathway</keyword>
<dbReference type="Gene3D" id="2.60.210.10">
    <property type="entry name" value="Apoptosis, Tumor Necrosis Factor Receptor Associated Protein 2, Chain A"/>
    <property type="match status" value="1"/>
</dbReference>
<dbReference type="Pfam" id="PF14533">
    <property type="entry name" value="USP7_C2"/>
    <property type="match status" value="1"/>
</dbReference>
<sequence length="1025" mass="118066">MFKFRGASGTIDQEPYEIHEKWTTPNVSEMDQKGVPSPRMTASDKTWRIICYPKGYKTTDYFSVIFYCCKLKEDHNVKFSIQTLDGKKTAKQFSEYNFSSAVPNRGFFEFIPLDDLDSYTVDGKLIFQIDIIFDPPQSKGINYRKTVGFIGLQNQGCTCYMNSALECLFHIIAFRKIVFQLPTNGKEDVKTNIPLALQRLFILLQKSSFSPSTQELTNAFGWGTLDVFLQHDVQEFLNKLIDNIEKKMKGTDNENAIASLFRGKTVNFIKCLTVDYSSEREELFYDIQLPVKNMKNIEESLRSSIQDETLEGKNQYEAEGYGKVDALMGARYLELPPVLNVLLKRFDYDNYTGQLVKVGNRFEFPFELDMLPYMSEKANPDECYTYELFSVLVQLGTSYGGHYYAFARTSPERKWYKFDDDSVSIVDEKTAIDDNFGGQSKLYSAYYLVYIRKTEIEKIMAPIKNEDIPSHLRDYYQEWKSQHNGLPPNIYLQILNEKAYGNSIKMNGQITPDLQSLETPIKTPVNIKFKDLLPEFKRRAGINPESDAVLWTLGPSGFPSRQISPECNINQHFRSSSKMFVTENNQELKSIKLEDARPFIISFYDPKASDSLRFIKFVVLTVKSNFVPLEKEVRSILNINDDSVKLNAYYCRSKDKIQEINTESTIDELKATNGMIVFQLPPNHETAYTIPTEKLEENDNSVKLYRSINLIPELKAETYPEFNEFINFATLYNFSAIDEPDNITFKLLINNNGPLSSFLRSVRKSLYLSDRDSVLLFTKDTKGLPSKRPIDFSSKVTIRQLIFGKSLFYKIIENTSQEELAKKVSFKISVVNENLEVLQAPILLMPKSFQVDDVIGRIKENKIVPQDKPVRLLQIIGSRIIKIMDQDTDLSHQVDYNYRAEVIPEDQIDCPEDHLIRVTLSIDLTIPINGCSGTPFIFRIEDNEKFVDTKERLSKIIKESSNKLSFAYTNNCIELKNFKMLKDDDVLSDLLHGNNTMIFAFIPVDHRRAVRNKPFSWNSGVTIYN</sequence>
<dbReference type="InterPro" id="IPR038765">
    <property type="entry name" value="Papain-like_cys_pep_sf"/>
</dbReference>
<name>A0ABR2JSE5_9EUKA</name>
<evidence type="ECO:0000256" key="2">
    <source>
        <dbReference type="ARBA" id="ARBA00009085"/>
    </source>
</evidence>
<keyword evidence="6" id="KW-0378">Hydrolase</keyword>
<dbReference type="InterPro" id="IPR002083">
    <property type="entry name" value="MATH/TRAF_dom"/>
</dbReference>
<keyword evidence="7" id="KW-0788">Thiol protease</keyword>
<feature type="domain" description="MATH" evidence="8">
    <location>
        <begin position="17"/>
        <end position="131"/>
    </location>
</feature>
<evidence type="ECO:0000313" key="10">
    <source>
        <dbReference type="EMBL" id="KAK8881682.1"/>
    </source>
</evidence>
<evidence type="ECO:0000256" key="7">
    <source>
        <dbReference type="ARBA" id="ARBA00022807"/>
    </source>
</evidence>
<evidence type="ECO:0000256" key="3">
    <source>
        <dbReference type="ARBA" id="ARBA00012759"/>
    </source>
</evidence>
<comment type="catalytic activity">
    <reaction evidence="1">
        <text>Thiol-dependent hydrolysis of ester, thioester, amide, peptide and isopeptide bonds formed by the C-terminal Gly of ubiquitin (a 76-residue protein attached to proteins as an intracellular targeting signal).</text>
        <dbReference type="EC" id="3.4.19.12"/>
    </reaction>
</comment>
<evidence type="ECO:0000256" key="4">
    <source>
        <dbReference type="ARBA" id="ARBA00022670"/>
    </source>
</evidence>
<dbReference type="SUPFAM" id="SSF54001">
    <property type="entry name" value="Cysteine proteinases"/>
    <property type="match status" value="1"/>
</dbReference>
<dbReference type="PANTHER" id="PTHR24006:SF644">
    <property type="entry name" value="UBIQUITIN CARBOXYL-TERMINAL HYDROLASE 7"/>
    <property type="match status" value="1"/>
</dbReference>
<reference evidence="10 11" key="1">
    <citation type="submission" date="2024-04" db="EMBL/GenBank/DDBJ databases">
        <title>Tritrichomonas musculus Genome.</title>
        <authorList>
            <person name="Alves-Ferreira E."/>
            <person name="Grigg M."/>
            <person name="Lorenzi H."/>
            <person name="Galac M."/>
        </authorList>
    </citation>
    <scope>NUCLEOTIDE SEQUENCE [LARGE SCALE GENOMIC DNA]</scope>
    <source>
        <strain evidence="10 11">EAF2021</strain>
    </source>
</reference>
<comment type="caution">
    <text evidence="10">The sequence shown here is derived from an EMBL/GenBank/DDBJ whole genome shotgun (WGS) entry which is preliminary data.</text>
</comment>
<evidence type="ECO:0000256" key="5">
    <source>
        <dbReference type="ARBA" id="ARBA00022786"/>
    </source>
</evidence>
<dbReference type="EC" id="3.4.19.12" evidence="3"/>
<dbReference type="Pfam" id="PF00443">
    <property type="entry name" value="UCH"/>
    <property type="match status" value="1"/>
</dbReference>
<feature type="domain" description="USP" evidence="9">
    <location>
        <begin position="150"/>
        <end position="453"/>
    </location>
</feature>
<dbReference type="InterPro" id="IPR029346">
    <property type="entry name" value="USP_C"/>
</dbReference>
<dbReference type="PROSITE" id="PS50144">
    <property type="entry name" value="MATH"/>
    <property type="match status" value="1"/>
</dbReference>
<evidence type="ECO:0000256" key="6">
    <source>
        <dbReference type="ARBA" id="ARBA00022801"/>
    </source>
</evidence>
<evidence type="ECO:0000313" key="11">
    <source>
        <dbReference type="Proteomes" id="UP001470230"/>
    </source>
</evidence>
<proteinExistence type="inferred from homology"/>
<dbReference type="PANTHER" id="PTHR24006">
    <property type="entry name" value="UBIQUITIN CARBOXYL-TERMINAL HYDROLASE"/>
    <property type="match status" value="1"/>
</dbReference>
<dbReference type="SMART" id="SM00061">
    <property type="entry name" value="MATH"/>
    <property type="match status" value="1"/>
</dbReference>
<gene>
    <name evidence="10" type="ORF">M9Y10_004442</name>
</gene>
<dbReference type="InterPro" id="IPR001394">
    <property type="entry name" value="Peptidase_C19_UCH"/>
</dbReference>
<organism evidence="10 11">
    <name type="scientific">Tritrichomonas musculus</name>
    <dbReference type="NCBI Taxonomy" id="1915356"/>
    <lineage>
        <taxon>Eukaryota</taxon>
        <taxon>Metamonada</taxon>
        <taxon>Parabasalia</taxon>
        <taxon>Tritrichomonadida</taxon>
        <taxon>Tritrichomonadidae</taxon>
        <taxon>Tritrichomonas</taxon>
    </lineage>
</organism>
<evidence type="ECO:0000259" key="9">
    <source>
        <dbReference type="PROSITE" id="PS50235"/>
    </source>
</evidence>
<evidence type="ECO:0000259" key="8">
    <source>
        <dbReference type="PROSITE" id="PS50144"/>
    </source>
</evidence>
<evidence type="ECO:0000256" key="1">
    <source>
        <dbReference type="ARBA" id="ARBA00000707"/>
    </source>
</evidence>